<dbReference type="EMBL" id="NRSJ01000021">
    <property type="protein sequence ID" value="MBK1705307.1"/>
    <property type="molecule type" value="Genomic_DNA"/>
</dbReference>
<reference evidence="6" key="2">
    <citation type="journal article" date="2020" name="Microorganisms">
        <title>Osmotic Adaptation and Compatible Solute Biosynthesis of Phototrophic Bacteria as Revealed from Genome Analyses.</title>
        <authorList>
            <person name="Imhoff J.F."/>
            <person name="Rahn T."/>
            <person name="Kunzel S."/>
            <person name="Keller A."/>
            <person name="Neulinger S.C."/>
        </authorList>
    </citation>
    <scope>NUCLEOTIDE SEQUENCE</scope>
    <source>
        <strain evidence="6">DSM 11080</strain>
    </source>
</reference>
<comment type="caution">
    <text evidence="6">The sequence shown here is derived from an EMBL/GenBank/DDBJ whole genome shotgun (WGS) entry which is preliminary data.</text>
</comment>
<dbReference type="PANTHER" id="PTHR15162:SF7">
    <property type="entry name" value="SUCCINYLGLUTAMATE DESUCCINYLASE"/>
    <property type="match status" value="1"/>
</dbReference>
<feature type="domain" description="Succinylglutamate desuccinylase/Aspartoacylase catalytic" evidence="5">
    <location>
        <begin position="45"/>
        <end position="197"/>
    </location>
</feature>
<evidence type="ECO:0000256" key="4">
    <source>
        <dbReference type="ARBA" id="ARBA00022833"/>
    </source>
</evidence>
<evidence type="ECO:0000256" key="2">
    <source>
        <dbReference type="ARBA" id="ARBA00022723"/>
    </source>
</evidence>
<accession>A0AAJ0XAX1</accession>
<dbReference type="SUPFAM" id="SSF53187">
    <property type="entry name" value="Zn-dependent exopeptidases"/>
    <property type="match status" value="1"/>
</dbReference>
<dbReference type="PANTHER" id="PTHR15162">
    <property type="entry name" value="ASPARTOACYLASE"/>
    <property type="match status" value="1"/>
</dbReference>
<name>A0AAJ0XAX1_9GAMM</name>
<dbReference type="GO" id="GO:0005829">
    <property type="term" value="C:cytosol"/>
    <property type="evidence" value="ECO:0007669"/>
    <property type="project" value="TreeGrafter"/>
</dbReference>
<dbReference type="GO" id="GO:0046872">
    <property type="term" value="F:metal ion binding"/>
    <property type="evidence" value="ECO:0007669"/>
    <property type="project" value="UniProtKB-KW"/>
</dbReference>
<dbReference type="AlphaFoldDB" id="A0AAJ0XAX1"/>
<evidence type="ECO:0000313" key="7">
    <source>
        <dbReference type="Proteomes" id="UP001296776"/>
    </source>
</evidence>
<dbReference type="InterPro" id="IPR055438">
    <property type="entry name" value="AstE_AspA_cat"/>
</dbReference>
<evidence type="ECO:0000313" key="6">
    <source>
        <dbReference type="EMBL" id="MBK1705307.1"/>
    </source>
</evidence>
<dbReference type="Pfam" id="PF24827">
    <property type="entry name" value="AstE_AspA_cat"/>
    <property type="match status" value="1"/>
</dbReference>
<reference evidence="6" key="1">
    <citation type="submission" date="2017-08" db="EMBL/GenBank/DDBJ databases">
        <authorList>
            <person name="Imhoff J.F."/>
            <person name="Rahn T."/>
            <person name="Kuenzel S."/>
            <person name="Neulinger S.C."/>
        </authorList>
    </citation>
    <scope>NUCLEOTIDE SEQUENCE</scope>
    <source>
        <strain evidence="6">DSM 11080</strain>
    </source>
</reference>
<keyword evidence="4" id="KW-0862">Zinc</keyword>
<evidence type="ECO:0000256" key="1">
    <source>
        <dbReference type="ARBA" id="ARBA00001947"/>
    </source>
</evidence>
<comment type="cofactor">
    <cofactor evidence="1">
        <name>Zn(2+)</name>
        <dbReference type="ChEBI" id="CHEBI:29105"/>
    </cofactor>
</comment>
<dbReference type="Proteomes" id="UP001296776">
    <property type="component" value="Unassembled WGS sequence"/>
</dbReference>
<dbReference type="Gene3D" id="3.40.630.10">
    <property type="entry name" value="Zn peptidases"/>
    <property type="match status" value="1"/>
</dbReference>
<protein>
    <submittedName>
        <fullName evidence="6">Peptidase M14</fullName>
    </submittedName>
</protein>
<dbReference type="CDD" id="cd06256">
    <property type="entry name" value="M14_ASTE_ASPA-like"/>
    <property type="match status" value="1"/>
</dbReference>
<keyword evidence="3" id="KW-0378">Hydrolase</keyword>
<sequence length="343" mass="38557">MRLHELDRLPDGLLELNSAELATHLQGPTLIHLPGEREQPLFVSVLIHGNEPVGWDAVRLLLRQSIERHGHLRLPRAMSLFIGNVHAAAANARHLPDQPDFNRVWPGADTPASPAHTLMAQVVERMAQRQVFASIDLHNNTGTNPHYACVNLVDNRYLHLARLFSRTVVFFVRPKGVQSQAMSRLCPATTLECGRVGDRHGVEHAREFIDACLHLAEVPDQALPPQDVDLFHTVAQVTIPEHVSFGFPPHDAQLILSPELERFNFRELPAGASFARIRDGGHVVVRDEHGRDVSDRFFAVDDGELKLREPAMPSMLTADATVIRQDCLCYLMERFSHHLPHRH</sequence>
<evidence type="ECO:0000256" key="3">
    <source>
        <dbReference type="ARBA" id="ARBA00022801"/>
    </source>
</evidence>
<keyword evidence="7" id="KW-1185">Reference proteome</keyword>
<gene>
    <name evidence="6" type="ORF">CKO40_12315</name>
</gene>
<organism evidence="6 7">
    <name type="scientific">Halochromatium glycolicum</name>
    <dbReference type="NCBI Taxonomy" id="85075"/>
    <lineage>
        <taxon>Bacteria</taxon>
        <taxon>Pseudomonadati</taxon>
        <taxon>Pseudomonadota</taxon>
        <taxon>Gammaproteobacteria</taxon>
        <taxon>Chromatiales</taxon>
        <taxon>Chromatiaceae</taxon>
        <taxon>Halochromatium</taxon>
    </lineage>
</organism>
<evidence type="ECO:0000259" key="5">
    <source>
        <dbReference type="Pfam" id="PF24827"/>
    </source>
</evidence>
<dbReference type="GO" id="GO:0016788">
    <property type="term" value="F:hydrolase activity, acting on ester bonds"/>
    <property type="evidence" value="ECO:0007669"/>
    <property type="project" value="InterPro"/>
</dbReference>
<keyword evidence="2" id="KW-0479">Metal-binding</keyword>
<proteinExistence type="predicted"/>
<dbReference type="InterPro" id="IPR050178">
    <property type="entry name" value="AspA/AstE_fam"/>
</dbReference>